<dbReference type="InterPro" id="IPR022300">
    <property type="entry name" value="PPK2-rel_1"/>
</dbReference>
<name>A0A918QG02_9ACTN</name>
<protein>
    <recommendedName>
        <fullName evidence="2">Polyphosphate kinase-2-related domain-containing protein</fullName>
    </recommendedName>
</protein>
<comment type="caution">
    <text evidence="3">The sequence shown here is derived from an EMBL/GenBank/DDBJ whole genome shotgun (WGS) entry which is preliminary data.</text>
</comment>
<dbReference type="InterPro" id="IPR022488">
    <property type="entry name" value="PPK2-related"/>
</dbReference>
<dbReference type="NCBIfam" id="TIGR03709">
    <property type="entry name" value="PPK2_rel_1"/>
    <property type="match status" value="1"/>
</dbReference>
<keyword evidence="4" id="KW-1185">Reference proteome</keyword>
<reference evidence="3" key="1">
    <citation type="journal article" date="2014" name="Int. J. Syst. Evol. Microbiol.">
        <title>Complete genome sequence of Corynebacterium casei LMG S-19264T (=DSM 44701T), isolated from a smear-ripened cheese.</title>
        <authorList>
            <consortium name="US DOE Joint Genome Institute (JGI-PGF)"/>
            <person name="Walter F."/>
            <person name="Albersmeier A."/>
            <person name="Kalinowski J."/>
            <person name="Ruckert C."/>
        </authorList>
    </citation>
    <scope>NUCLEOTIDE SEQUENCE</scope>
    <source>
        <strain evidence="3">JCM 4815</strain>
    </source>
</reference>
<dbReference type="InterPro" id="IPR027417">
    <property type="entry name" value="P-loop_NTPase"/>
</dbReference>
<feature type="region of interest" description="Disordered" evidence="1">
    <location>
        <begin position="292"/>
        <end position="344"/>
    </location>
</feature>
<dbReference type="GO" id="GO:0016776">
    <property type="term" value="F:phosphotransferase activity, phosphate group as acceptor"/>
    <property type="evidence" value="ECO:0007669"/>
    <property type="project" value="InterPro"/>
</dbReference>
<dbReference type="SUPFAM" id="SSF52540">
    <property type="entry name" value="P-loop containing nucleoside triphosphate hydrolases"/>
    <property type="match status" value="1"/>
</dbReference>
<feature type="compositionally biased region" description="Basic and acidic residues" evidence="1">
    <location>
        <begin position="292"/>
        <end position="301"/>
    </location>
</feature>
<accession>A0A918QG02</accession>
<evidence type="ECO:0000256" key="1">
    <source>
        <dbReference type="SAM" id="MobiDB-lite"/>
    </source>
</evidence>
<feature type="compositionally biased region" description="Low complexity" evidence="1">
    <location>
        <begin position="302"/>
        <end position="313"/>
    </location>
</feature>
<dbReference type="EMBL" id="BMVW01000030">
    <property type="protein sequence ID" value="GGZ43473.1"/>
    <property type="molecule type" value="Genomic_DNA"/>
</dbReference>
<gene>
    <name evidence="3" type="ORF">GCM10010365_75050</name>
</gene>
<evidence type="ECO:0000259" key="2">
    <source>
        <dbReference type="Pfam" id="PF03976"/>
    </source>
</evidence>
<dbReference type="PANTHER" id="PTHR34383:SF3">
    <property type="entry name" value="POLYPHOSPHATE:AMP PHOSPHOTRANSFERASE"/>
    <property type="match status" value="1"/>
</dbReference>
<feature type="domain" description="Polyphosphate kinase-2-related" evidence="2">
    <location>
        <begin position="50"/>
        <end position="271"/>
    </location>
</feature>
<evidence type="ECO:0000313" key="3">
    <source>
        <dbReference type="EMBL" id="GGZ43473.1"/>
    </source>
</evidence>
<dbReference type="AlphaFoldDB" id="A0A918QG02"/>
<organism evidence="3 4">
    <name type="scientific">Streptomyces poonensis</name>
    <dbReference type="NCBI Taxonomy" id="68255"/>
    <lineage>
        <taxon>Bacteria</taxon>
        <taxon>Bacillati</taxon>
        <taxon>Actinomycetota</taxon>
        <taxon>Actinomycetes</taxon>
        <taxon>Kitasatosporales</taxon>
        <taxon>Streptomycetaceae</taxon>
        <taxon>Streptomyces</taxon>
    </lineage>
</organism>
<sequence length="344" mass="38784">MVMVDDRAGRTADFIRPLRVEPGSKVSLADDFDPGFKAGVRRKKDGVALLRDGMELLADLQRRLAAESEVGVLVCLQSLDAGGKDGTIRHVMSGLNPQGVRVAAFKVPSAEELDHDYLWRYVRRLPARGEIGIFNRSHYEEVLVVRVHPQHLVRQKLPEAARGPDVWDRRYREINDWERYLTDNGFRIVKLFLNLSKEEQRVRFLKRIDVAERNWKFSAADVRERARWDDYQDAFSEMLSATSTGWAPWYVVPADRKWFARLCAGAVLAHTLMDIGPRYPDVGNAARRELAKAKRELERQAPDAAPAGPTASSARRRTAAEDKGAGSGEGNGKRKKAGKGRRKA</sequence>
<dbReference type="Gene3D" id="3.40.50.300">
    <property type="entry name" value="P-loop containing nucleotide triphosphate hydrolases"/>
    <property type="match status" value="1"/>
</dbReference>
<evidence type="ECO:0000313" key="4">
    <source>
        <dbReference type="Proteomes" id="UP000622166"/>
    </source>
</evidence>
<feature type="compositionally biased region" description="Basic residues" evidence="1">
    <location>
        <begin position="333"/>
        <end position="344"/>
    </location>
</feature>
<dbReference type="Pfam" id="PF03976">
    <property type="entry name" value="PPK2"/>
    <property type="match status" value="1"/>
</dbReference>
<dbReference type="GO" id="GO:0006797">
    <property type="term" value="P:polyphosphate metabolic process"/>
    <property type="evidence" value="ECO:0007669"/>
    <property type="project" value="InterPro"/>
</dbReference>
<proteinExistence type="predicted"/>
<dbReference type="Proteomes" id="UP000622166">
    <property type="component" value="Unassembled WGS sequence"/>
</dbReference>
<dbReference type="PANTHER" id="PTHR34383">
    <property type="entry name" value="POLYPHOSPHATE:AMP PHOSPHOTRANSFERASE-RELATED"/>
    <property type="match status" value="1"/>
</dbReference>
<reference evidence="3" key="2">
    <citation type="submission" date="2020-09" db="EMBL/GenBank/DDBJ databases">
        <authorList>
            <person name="Sun Q."/>
            <person name="Ohkuma M."/>
        </authorList>
    </citation>
    <scope>NUCLEOTIDE SEQUENCE</scope>
    <source>
        <strain evidence="3">JCM 4815</strain>
    </source>
</reference>